<protein>
    <submittedName>
        <fullName evidence="1">Uncharacterized protein</fullName>
    </submittedName>
</protein>
<dbReference type="AlphaFoldDB" id="A0A5J4VAA8"/>
<dbReference type="Proteomes" id="UP000324800">
    <property type="component" value="Unassembled WGS sequence"/>
</dbReference>
<evidence type="ECO:0000313" key="1">
    <source>
        <dbReference type="EMBL" id="KAA6379456.1"/>
    </source>
</evidence>
<evidence type="ECO:0000313" key="2">
    <source>
        <dbReference type="Proteomes" id="UP000324800"/>
    </source>
</evidence>
<comment type="caution">
    <text evidence="1">The sequence shown here is derived from an EMBL/GenBank/DDBJ whole genome shotgun (WGS) entry which is preliminary data.</text>
</comment>
<sequence>MSGDKNDSEGFDNLNSCHQLKKIQILLIFGYCKGIWNRAKSTINLRQSRRQDIASKRQILIHLYKRRLQLLHIAIRVWSQDC</sequence>
<dbReference type="EMBL" id="SNRW01008483">
    <property type="protein sequence ID" value="KAA6379456.1"/>
    <property type="molecule type" value="Genomic_DNA"/>
</dbReference>
<organism evidence="1 2">
    <name type="scientific">Streblomastix strix</name>
    <dbReference type="NCBI Taxonomy" id="222440"/>
    <lineage>
        <taxon>Eukaryota</taxon>
        <taxon>Metamonada</taxon>
        <taxon>Preaxostyla</taxon>
        <taxon>Oxymonadida</taxon>
        <taxon>Streblomastigidae</taxon>
        <taxon>Streblomastix</taxon>
    </lineage>
</organism>
<name>A0A5J4VAA8_9EUKA</name>
<gene>
    <name evidence="1" type="ORF">EZS28_025015</name>
</gene>
<reference evidence="1 2" key="1">
    <citation type="submission" date="2019-03" db="EMBL/GenBank/DDBJ databases">
        <title>Single cell metagenomics reveals metabolic interactions within the superorganism composed of flagellate Streblomastix strix and complex community of Bacteroidetes bacteria on its surface.</title>
        <authorList>
            <person name="Treitli S.C."/>
            <person name="Kolisko M."/>
            <person name="Husnik F."/>
            <person name="Keeling P."/>
            <person name="Hampl V."/>
        </authorList>
    </citation>
    <scope>NUCLEOTIDE SEQUENCE [LARGE SCALE GENOMIC DNA]</scope>
    <source>
        <strain evidence="1">ST1C</strain>
    </source>
</reference>
<accession>A0A5J4VAA8</accession>
<proteinExistence type="predicted"/>